<dbReference type="NCBIfam" id="TIGR00254">
    <property type="entry name" value="GGDEF"/>
    <property type="match status" value="1"/>
</dbReference>
<dbReference type="Pfam" id="PF00990">
    <property type="entry name" value="GGDEF"/>
    <property type="match status" value="1"/>
</dbReference>
<feature type="domain" description="GGDEF" evidence="3">
    <location>
        <begin position="44"/>
        <end position="175"/>
    </location>
</feature>
<keyword evidence="5" id="KW-1185">Reference proteome</keyword>
<sequence length="177" mass="19824">MLFDDQASLHREASITDPLTGLFNRRFFYEQATSVISQANRQDYNLSLMICDLDLFKQVNDSHGHMAGDKVIVAFADLLNASKRQEDILARFGGEEFVLLLPNTTLEGAKRLAERFREAAENSEVIYEGKPIRITASFGVTICNPPSVDNSIRQADEALYKAKALGRNRVVAFVPQQ</sequence>
<dbReference type="SUPFAM" id="SSF55073">
    <property type="entry name" value="Nucleotide cyclase"/>
    <property type="match status" value="1"/>
</dbReference>
<dbReference type="EC" id="2.7.7.65" evidence="1"/>
<dbReference type="Proteomes" id="UP001597380">
    <property type="component" value="Unassembled WGS sequence"/>
</dbReference>
<keyword evidence="4" id="KW-0548">Nucleotidyltransferase</keyword>
<reference evidence="5" key="1">
    <citation type="journal article" date="2019" name="Int. J. Syst. Evol. Microbiol.">
        <title>The Global Catalogue of Microorganisms (GCM) 10K type strain sequencing project: providing services to taxonomists for standard genome sequencing and annotation.</title>
        <authorList>
            <consortium name="The Broad Institute Genomics Platform"/>
            <consortium name="The Broad Institute Genome Sequencing Center for Infectious Disease"/>
            <person name="Wu L."/>
            <person name="Ma J."/>
        </authorList>
    </citation>
    <scope>NUCLEOTIDE SEQUENCE [LARGE SCALE GENOMIC DNA]</scope>
    <source>
        <strain evidence="5">CGMCC 1.10992</strain>
    </source>
</reference>
<dbReference type="GO" id="GO:0052621">
    <property type="term" value="F:diguanylate cyclase activity"/>
    <property type="evidence" value="ECO:0007669"/>
    <property type="project" value="UniProtKB-EC"/>
</dbReference>
<dbReference type="InterPro" id="IPR050469">
    <property type="entry name" value="Diguanylate_Cyclase"/>
</dbReference>
<dbReference type="PANTHER" id="PTHR45138:SF9">
    <property type="entry name" value="DIGUANYLATE CYCLASE DGCM-RELATED"/>
    <property type="match status" value="1"/>
</dbReference>
<evidence type="ECO:0000256" key="2">
    <source>
        <dbReference type="ARBA" id="ARBA00034247"/>
    </source>
</evidence>
<protein>
    <recommendedName>
        <fullName evidence="1">diguanylate cyclase</fullName>
        <ecNumber evidence="1">2.7.7.65</ecNumber>
    </recommendedName>
</protein>
<comment type="catalytic activity">
    <reaction evidence="2">
        <text>2 GTP = 3',3'-c-di-GMP + 2 diphosphate</text>
        <dbReference type="Rhea" id="RHEA:24898"/>
        <dbReference type="ChEBI" id="CHEBI:33019"/>
        <dbReference type="ChEBI" id="CHEBI:37565"/>
        <dbReference type="ChEBI" id="CHEBI:58805"/>
        <dbReference type="EC" id="2.7.7.65"/>
    </reaction>
</comment>
<dbReference type="EMBL" id="JBHUHT010000016">
    <property type="protein sequence ID" value="MFD2097179.1"/>
    <property type="molecule type" value="Genomic_DNA"/>
</dbReference>
<evidence type="ECO:0000313" key="4">
    <source>
        <dbReference type="EMBL" id="MFD2097179.1"/>
    </source>
</evidence>
<dbReference type="Gene3D" id="3.30.70.270">
    <property type="match status" value="1"/>
</dbReference>
<dbReference type="CDD" id="cd01949">
    <property type="entry name" value="GGDEF"/>
    <property type="match status" value="1"/>
</dbReference>
<dbReference type="InterPro" id="IPR029787">
    <property type="entry name" value="Nucleotide_cyclase"/>
</dbReference>
<name>A0ABW4XPV0_9GAMM</name>
<gene>
    <name evidence="4" type="ORF">ACFSJ3_14380</name>
</gene>
<organism evidence="4 5">
    <name type="scientific">Corallincola platygyrae</name>
    <dbReference type="NCBI Taxonomy" id="1193278"/>
    <lineage>
        <taxon>Bacteria</taxon>
        <taxon>Pseudomonadati</taxon>
        <taxon>Pseudomonadota</taxon>
        <taxon>Gammaproteobacteria</taxon>
        <taxon>Alteromonadales</taxon>
        <taxon>Psychromonadaceae</taxon>
        <taxon>Corallincola</taxon>
    </lineage>
</organism>
<evidence type="ECO:0000256" key="1">
    <source>
        <dbReference type="ARBA" id="ARBA00012528"/>
    </source>
</evidence>
<comment type="caution">
    <text evidence="4">The sequence shown here is derived from an EMBL/GenBank/DDBJ whole genome shotgun (WGS) entry which is preliminary data.</text>
</comment>
<dbReference type="InterPro" id="IPR000160">
    <property type="entry name" value="GGDEF_dom"/>
</dbReference>
<dbReference type="InterPro" id="IPR043128">
    <property type="entry name" value="Rev_trsase/Diguanyl_cyclase"/>
</dbReference>
<evidence type="ECO:0000313" key="5">
    <source>
        <dbReference type="Proteomes" id="UP001597380"/>
    </source>
</evidence>
<keyword evidence="4" id="KW-0808">Transferase</keyword>
<dbReference type="PANTHER" id="PTHR45138">
    <property type="entry name" value="REGULATORY COMPONENTS OF SENSORY TRANSDUCTION SYSTEM"/>
    <property type="match status" value="1"/>
</dbReference>
<proteinExistence type="predicted"/>
<evidence type="ECO:0000259" key="3">
    <source>
        <dbReference type="PROSITE" id="PS50887"/>
    </source>
</evidence>
<accession>A0ABW4XPV0</accession>
<dbReference type="SMART" id="SM00267">
    <property type="entry name" value="GGDEF"/>
    <property type="match status" value="1"/>
</dbReference>
<dbReference type="PROSITE" id="PS50887">
    <property type="entry name" value="GGDEF"/>
    <property type="match status" value="1"/>
</dbReference>